<dbReference type="GO" id="GO:0008270">
    <property type="term" value="F:zinc ion binding"/>
    <property type="evidence" value="ECO:0007669"/>
    <property type="project" value="InterPro"/>
</dbReference>
<feature type="domain" description="Peptidase metallopeptidase" evidence="13">
    <location>
        <begin position="94"/>
        <end position="196"/>
    </location>
</feature>
<dbReference type="OrthoDB" id="406838at2759"/>
<reference evidence="14 15" key="1">
    <citation type="journal article" date="2016" name="Genome Biol. Evol.">
        <title>Gene Family Evolution Reflects Adaptation to Soil Environmental Stressors in the Genome of the Collembolan Orchesella cincta.</title>
        <authorList>
            <person name="Faddeeva-Vakhrusheva A."/>
            <person name="Derks M.F."/>
            <person name="Anvar S.Y."/>
            <person name="Agamennone V."/>
            <person name="Suring W."/>
            <person name="Smit S."/>
            <person name="van Straalen N.M."/>
            <person name="Roelofs D."/>
        </authorList>
    </citation>
    <scope>NUCLEOTIDE SEQUENCE [LARGE SCALE GENOMIC DNA]</scope>
    <source>
        <tissue evidence="14">Mixed pool</tissue>
    </source>
</reference>
<evidence type="ECO:0000313" key="14">
    <source>
        <dbReference type="EMBL" id="ODM96441.1"/>
    </source>
</evidence>
<evidence type="ECO:0000256" key="2">
    <source>
        <dbReference type="ARBA" id="ARBA00022670"/>
    </source>
</evidence>
<evidence type="ECO:0000256" key="7">
    <source>
        <dbReference type="ARBA" id="ARBA00023049"/>
    </source>
</evidence>
<dbReference type="InterPro" id="IPR024079">
    <property type="entry name" value="MetalloPept_cat_dom_sf"/>
</dbReference>
<dbReference type="InterPro" id="IPR000585">
    <property type="entry name" value="Hemopexin-like_dom"/>
</dbReference>
<keyword evidence="15" id="KW-1185">Reference proteome</keyword>
<keyword evidence="6 9" id="KW-0862">Zinc</keyword>
<evidence type="ECO:0000256" key="3">
    <source>
        <dbReference type="ARBA" id="ARBA00022723"/>
    </source>
</evidence>
<comment type="cofactor">
    <cofactor evidence="10">
        <name>Ca(2+)</name>
        <dbReference type="ChEBI" id="CHEBI:29108"/>
    </cofactor>
    <text evidence="10">Can bind about 5 Ca(2+) ions per subunit.</text>
</comment>
<dbReference type="SMART" id="SM00120">
    <property type="entry name" value="HX"/>
    <property type="match status" value="4"/>
</dbReference>
<feature type="binding site" evidence="10">
    <location>
        <position position="244"/>
    </location>
    <ligand>
        <name>Ca(2+)</name>
        <dbReference type="ChEBI" id="CHEBI:29108"/>
        <label>5</label>
    </ligand>
</feature>
<dbReference type="SUPFAM" id="SSF55486">
    <property type="entry name" value="Metalloproteases ('zincins'), catalytic domain"/>
    <property type="match status" value="1"/>
</dbReference>
<dbReference type="SMART" id="SM00235">
    <property type="entry name" value="ZnMc"/>
    <property type="match status" value="1"/>
</dbReference>
<keyword evidence="3 9" id="KW-0479">Metal-binding</keyword>
<evidence type="ECO:0000256" key="11">
    <source>
        <dbReference type="PIRSR" id="PIRSR621190-4"/>
    </source>
</evidence>
<dbReference type="Pfam" id="PF00413">
    <property type="entry name" value="Peptidase_M10"/>
    <property type="match status" value="2"/>
</dbReference>
<dbReference type="GO" id="GO:0004222">
    <property type="term" value="F:metalloendopeptidase activity"/>
    <property type="evidence" value="ECO:0007669"/>
    <property type="project" value="InterPro"/>
</dbReference>
<dbReference type="Gene3D" id="3.40.390.10">
    <property type="entry name" value="Collagenase (Catalytic Domain)"/>
    <property type="match status" value="2"/>
</dbReference>
<keyword evidence="10" id="KW-0106">Calcium</keyword>
<dbReference type="Pfam" id="PF01471">
    <property type="entry name" value="PG_binding_1"/>
    <property type="match status" value="1"/>
</dbReference>
<keyword evidence="4" id="KW-0677">Repeat</keyword>
<dbReference type="GO" id="GO:0031012">
    <property type="term" value="C:extracellular matrix"/>
    <property type="evidence" value="ECO:0007669"/>
    <property type="project" value="InterPro"/>
</dbReference>
<feature type="repeat" description="Hemopexin" evidence="12">
    <location>
        <begin position="238"/>
        <end position="285"/>
    </location>
</feature>
<feature type="modified residue" description="Phosphotyrosine; by PKDCC" evidence="11">
    <location>
        <position position="320"/>
    </location>
</feature>
<feature type="binding site" evidence="10">
    <location>
        <position position="169"/>
    </location>
    <ligand>
        <name>Zn(2+)</name>
        <dbReference type="ChEBI" id="CHEBI:29105"/>
        <label>2</label>
        <note>catalytic</note>
    </ligand>
</feature>
<gene>
    <name evidence="14" type="ORF">Ocin01_10233</name>
</gene>
<accession>A0A1D2MU61</accession>
<comment type="cofactor">
    <cofactor evidence="10">
        <name>Zn(2+)</name>
        <dbReference type="ChEBI" id="CHEBI:29105"/>
    </cofactor>
    <text evidence="10">Binds 2 Zn(2+) ions per subunit.</text>
</comment>
<dbReference type="Gene3D" id="2.110.10.10">
    <property type="entry name" value="Hemopexin-like domain"/>
    <property type="match status" value="1"/>
</dbReference>
<dbReference type="InterPro" id="IPR006026">
    <property type="entry name" value="Peptidase_Metallo"/>
</dbReference>
<dbReference type="SUPFAM" id="SSF47090">
    <property type="entry name" value="PGBD-like"/>
    <property type="match status" value="1"/>
</dbReference>
<organism evidence="14 15">
    <name type="scientific">Orchesella cincta</name>
    <name type="common">Springtail</name>
    <name type="synonym">Podura cincta</name>
    <dbReference type="NCBI Taxonomy" id="48709"/>
    <lineage>
        <taxon>Eukaryota</taxon>
        <taxon>Metazoa</taxon>
        <taxon>Ecdysozoa</taxon>
        <taxon>Arthropoda</taxon>
        <taxon>Hexapoda</taxon>
        <taxon>Collembola</taxon>
        <taxon>Entomobryomorpha</taxon>
        <taxon>Entomobryoidea</taxon>
        <taxon>Orchesellidae</taxon>
        <taxon>Orchesellinae</taxon>
        <taxon>Orchesella</taxon>
    </lineage>
</organism>
<feature type="repeat" description="Hemopexin" evidence="12">
    <location>
        <begin position="332"/>
        <end position="403"/>
    </location>
</feature>
<evidence type="ECO:0000256" key="10">
    <source>
        <dbReference type="PIRSR" id="PIRSR621190-2"/>
    </source>
</evidence>
<dbReference type="PANTHER" id="PTHR10201:SF323">
    <property type="entry name" value="MATRIX METALLOPROTEINASE-21"/>
    <property type="match status" value="1"/>
</dbReference>
<keyword evidence="2" id="KW-0645">Protease</keyword>
<evidence type="ECO:0000256" key="6">
    <source>
        <dbReference type="ARBA" id="ARBA00022833"/>
    </source>
</evidence>
<dbReference type="PIRSF" id="PIRSF001191">
    <property type="entry name" value="Peptidase_M10A_matrix"/>
    <property type="match status" value="1"/>
</dbReference>
<keyword evidence="8" id="KW-0865">Zymogen</keyword>
<feature type="binding site" evidence="10">
    <location>
        <position position="290"/>
    </location>
    <ligand>
        <name>Ca(2+)</name>
        <dbReference type="ChEBI" id="CHEBI:29108"/>
        <label>4</label>
    </ligand>
</feature>
<dbReference type="CDD" id="cd00094">
    <property type="entry name" value="HX"/>
    <property type="match status" value="1"/>
</dbReference>
<dbReference type="OMA" id="AHAFWPW"/>
<dbReference type="GO" id="GO:0030574">
    <property type="term" value="P:collagen catabolic process"/>
    <property type="evidence" value="ECO:0007669"/>
    <property type="project" value="TreeGrafter"/>
</dbReference>
<proteinExistence type="inferred from homology"/>
<dbReference type="GO" id="GO:0030198">
    <property type="term" value="P:extracellular matrix organization"/>
    <property type="evidence" value="ECO:0007669"/>
    <property type="project" value="TreeGrafter"/>
</dbReference>
<dbReference type="InterPro" id="IPR002477">
    <property type="entry name" value="Peptidoglycan-bd-like"/>
</dbReference>
<dbReference type="InterPro" id="IPR001818">
    <property type="entry name" value="Pept_M10_metallopeptidase"/>
</dbReference>
<dbReference type="AlphaFoldDB" id="A0A1D2MU61"/>
<dbReference type="PROSITE" id="PS51642">
    <property type="entry name" value="HEMOPEXIN_2"/>
    <property type="match status" value="4"/>
</dbReference>
<evidence type="ECO:0000256" key="9">
    <source>
        <dbReference type="PIRSR" id="PIRSR001191-2"/>
    </source>
</evidence>
<evidence type="ECO:0000256" key="12">
    <source>
        <dbReference type="PROSITE-ProRule" id="PRU01011"/>
    </source>
</evidence>
<name>A0A1D2MU61_ORCCI</name>
<dbReference type="InterPro" id="IPR036365">
    <property type="entry name" value="PGBD-like_sf"/>
</dbReference>
<dbReference type="STRING" id="48709.A0A1D2MU61"/>
<feature type="binding site" evidence="9">
    <location>
        <position position="161"/>
    </location>
    <ligand>
        <name>Zn(2+)</name>
        <dbReference type="ChEBI" id="CHEBI:29105"/>
        <label>2</label>
        <note>catalytic</note>
    </ligand>
</feature>
<feature type="binding site" evidence="10">
    <location>
        <position position="410"/>
    </location>
    <ligand>
        <name>Ca(2+)</name>
        <dbReference type="ChEBI" id="CHEBI:29108"/>
        <label>4</label>
    </ligand>
</feature>
<dbReference type="SUPFAM" id="SSF50923">
    <property type="entry name" value="Hemopexin-like domain"/>
    <property type="match status" value="1"/>
</dbReference>
<protein>
    <submittedName>
        <fullName evidence="14">Matrix metalloproteinase-19</fullName>
    </submittedName>
</protein>
<keyword evidence="5" id="KW-0378">Hydrolase</keyword>
<dbReference type="InterPro" id="IPR021190">
    <property type="entry name" value="Pept_M10A"/>
</dbReference>
<evidence type="ECO:0000313" key="15">
    <source>
        <dbReference type="Proteomes" id="UP000094527"/>
    </source>
</evidence>
<evidence type="ECO:0000256" key="4">
    <source>
        <dbReference type="ARBA" id="ARBA00022737"/>
    </source>
</evidence>
<evidence type="ECO:0000256" key="5">
    <source>
        <dbReference type="ARBA" id="ARBA00022801"/>
    </source>
</evidence>
<evidence type="ECO:0000256" key="1">
    <source>
        <dbReference type="ARBA" id="ARBA00010370"/>
    </source>
</evidence>
<dbReference type="Proteomes" id="UP000094527">
    <property type="component" value="Unassembled WGS sequence"/>
</dbReference>
<dbReference type="GO" id="GO:0006508">
    <property type="term" value="P:proteolysis"/>
    <property type="evidence" value="ECO:0007669"/>
    <property type="project" value="UniProtKB-KW"/>
</dbReference>
<feature type="repeat" description="Hemopexin" evidence="12">
    <location>
        <begin position="286"/>
        <end position="331"/>
    </location>
</feature>
<dbReference type="InterPro" id="IPR036375">
    <property type="entry name" value="Hemopexin-like_dom_sf"/>
</dbReference>
<sequence length="473" mass="55288">MFEYLSRFGYIHNLREDSAVDAEETKEGVREFQENANLIPNGRLNRRTIAAMNMPRCGNRDERIYESDEIDASQKPQTRSNPHALVRRKRFDLQGPRWRKRVLTYRIAKFAASSLKPKTLQKEIDLAFKYWEREANLTFRKVWDGKADIEISFFTALGLGHSTDKQAVMYLMYQGFRNKLQLHADDIFAIQALYGPKIQPSTNPKLANEVYKQTSPFTVKLDGMVSGPKENLPDLCTDPKIDAISTLADGHIYVFQGEYYFRMKMGQPYSREQYPRRINESFAGLPSSLDTVLTVSSGKTYFFKGRLYWRSTGTRMDKGYPKKIKTNFLGVPNHLDASTVWSWNNMVYFFKNNRYWRYSFEHPRKLVETGIISKQRVSNGKIKVIKQNASGYPRRIATNWPGIPEFGIEDAFLAPNNRTYFFKEGEYWQFHDPDSDQEAASYPRPSTSWWFGCNDISLDTRRTRHHRNRKLHI</sequence>
<comment type="similarity">
    <text evidence="1">Belongs to the peptidase M10A family.</text>
</comment>
<feature type="binding site" evidence="10">
    <location>
        <position position="242"/>
    </location>
    <ligand>
        <name>Ca(2+)</name>
        <dbReference type="ChEBI" id="CHEBI:29108"/>
        <label>4</label>
    </ligand>
</feature>
<feature type="repeat" description="Hemopexin" evidence="12">
    <location>
        <begin position="405"/>
        <end position="453"/>
    </location>
</feature>
<dbReference type="Pfam" id="PF00045">
    <property type="entry name" value="Hemopexin"/>
    <property type="match status" value="4"/>
</dbReference>
<comment type="caution">
    <text evidence="14">The sequence shown here is derived from an EMBL/GenBank/DDBJ whole genome shotgun (WGS) entry which is preliminary data.</text>
</comment>
<evidence type="ECO:0000259" key="13">
    <source>
        <dbReference type="SMART" id="SM00235"/>
    </source>
</evidence>
<dbReference type="PANTHER" id="PTHR10201">
    <property type="entry name" value="MATRIX METALLOPROTEINASE"/>
    <property type="match status" value="1"/>
</dbReference>
<dbReference type="InterPro" id="IPR018487">
    <property type="entry name" value="Hemopexin-like_repeat"/>
</dbReference>
<keyword evidence="7" id="KW-0482">Metalloprotease</keyword>
<evidence type="ECO:0000256" key="8">
    <source>
        <dbReference type="ARBA" id="ARBA00023145"/>
    </source>
</evidence>
<dbReference type="EMBL" id="LJIJ01000539">
    <property type="protein sequence ID" value="ODM96441.1"/>
    <property type="molecule type" value="Genomic_DNA"/>
</dbReference>